<evidence type="ECO:0000313" key="3">
    <source>
        <dbReference type="Proteomes" id="UP000823928"/>
    </source>
</evidence>
<dbReference type="AlphaFoldDB" id="A0A9D1JLX5"/>
<accession>A0A9D1JLX5</accession>
<dbReference type="Proteomes" id="UP000823928">
    <property type="component" value="Unassembled WGS sequence"/>
</dbReference>
<dbReference type="EMBL" id="DVIU01000033">
    <property type="protein sequence ID" value="HIS35298.1"/>
    <property type="molecule type" value="Genomic_DNA"/>
</dbReference>
<evidence type="ECO:0000256" key="1">
    <source>
        <dbReference type="SAM" id="SignalP"/>
    </source>
</evidence>
<comment type="caution">
    <text evidence="2">The sequence shown here is derived from an EMBL/GenBank/DDBJ whole genome shotgun (WGS) entry which is preliminary data.</text>
</comment>
<evidence type="ECO:0000313" key="2">
    <source>
        <dbReference type="EMBL" id="HIS35298.1"/>
    </source>
</evidence>
<reference evidence="2" key="2">
    <citation type="journal article" date="2021" name="PeerJ">
        <title>Extensive microbial diversity within the chicken gut microbiome revealed by metagenomics and culture.</title>
        <authorList>
            <person name="Gilroy R."/>
            <person name="Ravi A."/>
            <person name="Getino M."/>
            <person name="Pursley I."/>
            <person name="Horton D.L."/>
            <person name="Alikhan N.F."/>
            <person name="Baker D."/>
            <person name="Gharbi K."/>
            <person name="Hall N."/>
            <person name="Watson M."/>
            <person name="Adriaenssens E.M."/>
            <person name="Foster-Nyarko E."/>
            <person name="Jarju S."/>
            <person name="Secka A."/>
            <person name="Antonio M."/>
            <person name="Oren A."/>
            <person name="Chaudhuri R.R."/>
            <person name="La Ragione R."/>
            <person name="Hildebrand F."/>
            <person name="Pallen M.J."/>
        </authorList>
    </citation>
    <scope>NUCLEOTIDE SEQUENCE</scope>
    <source>
        <strain evidence="2">6276</strain>
    </source>
</reference>
<name>A0A9D1JLX5_9BACT</name>
<keyword evidence="1" id="KW-0732">Signal</keyword>
<feature type="chain" id="PRO_5038941785" evidence="1">
    <location>
        <begin position="21"/>
        <end position="296"/>
    </location>
</feature>
<gene>
    <name evidence="2" type="ORF">IAC10_01515</name>
</gene>
<feature type="signal peptide" evidence="1">
    <location>
        <begin position="1"/>
        <end position="20"/>
    </location>
</feature>
<organism evidence="2 3">
    <name type="scientific">Candidatus Scatousia excrementigallinarum</name>
    <dbReference type="NCBI Taxonomy" id="2840935"/>
    <lineage>
        <taxon>Bacteria</taxon>
        <taxon>Candidatus Scatousia</taxon>
    </lineage>
</organism>
<protein>
    <submittedName>
        <fullName evidence="2">Uncharacterized protein</fullName>
    </submittedName>
</protein>
<proteinExistence type="predicted"/>
<reference evidence="2" key="1">
    <citation type="submission" date="2020-10" db="EMBL/GenBank/DDBJ databases">
        <authorList>
            <person name="Gilroy R."/>
        </authorList>
    </citation>
    <scope>NUCLEOTIDE SEQUENCE</scope>
    <source>
        <strain evidence="2">6276</strain>
    </source>
</reference>
<sequence>MKKFLSLSLIIFASVLPVFSVTLEDMELQGPKPPAYRVGLTDKPENPYVEVKQNIEKKEVKTDIEHVDPGDLTYADLSIKKMSQEISKELELEEDDMMGDLSLLWQGAASKSDTISFALYKLANPDENKPDEKSVKKVLMNIASMSTLVGAGMGNPMLATGSILGSSVLGIFAQDTKALNYKYTKVTDADMIILIRKIEDLQQNTVNLYYDYMTAKKMVDLLTKVTEQRKKNYEASQEQSREIILITDAYYRTSIDDLNKARATFNARRAALEQFVGNDIFTQFEKALIERDKKND</sequence>